<sequence>MPQLDVGHVGYHPSEGGLGPAEAGGGDARSALGPGEVAFAGGGVGVGTGSEPIADVAHVVRHRRAERPRPEAAAHPHMPAEIEVPMVDVLATAKMLLEYQTRASDWLKQQVEWNRKVMAGTEDADDSDQEEILFDKRPLNQLLEFMPHMVRHLRAMVWTLEAMERDSRG</sequence>
<dbReference type="EMBL" id="VZDO01000002">
    <property type="protein sequence ID" value="KAB0682027.1"/>
    <property type="molecule type" value="Genomic_DNA"/>
</dbReference>
<keyword evidence="3" id="KW-1185">Reference proteome</keyword>
<comment type="caution">
    <text evidence="2">The sequence shown here is derived from an EMBL/GenBank/DDBJ whole genome shotgun (WGS) entry which is preliminary data.</text>
</comment>
<accession>A0A7V7PSI0</accession>
<organism evidence="2 3">
    <name type="scientific">Plantimonas leprariae</name>
    <dbReference type="NCBI Taxonomy" id="2615207"/>
    <lineage>
        <taxon>Bacteria</taxon>
        <taxon>Pseudomonadati</taxon>
        <taxon>Pseudomonadota</taxon>
        <taxon>Alphaproteobacteria</taxon>
        <taxon>Hyphomicrobiales</taxon>
        <taxon>Aurantimonadaceae</taxon>
        <taxon>Plantimonas</taxon>
    </lineage>
</organism>
<dbReference type="RefSeq" id="WP_150968287.1">
    <property type="nucleotide sequence ID" value="NZ_VZDO01000002.1"/>
</dbReference>
<evidence type="ECO:0000313" key="2">
    <source>
        <dbReference type="EMBL" id="KAB0682027.1"/>
    </source>
</evidence>
<gene>
    <name evidence="2" type="ORF">F6X38_04280</name>
</gene>
<feature type="region of interest" description="Disordered" evidence="1">
    <location>
        <begin position="1"/>
        <end position="28"/>
    </location>
</feature>
<dbReference type="Proteomes" id="UP000432089">
    <property type="component" value="Unassembled WGS sequence"/>
</dbReference>
<feature type="compositionally biased region" description="Gly residues" evidence="1">
    <location>
        <begin position="16"/>
        <end position="27"/>
    </location>
</feature>
<dbReference type="AlphaFoldDB" id="A0A7V7PSI0"/>
<protein>
    <submittedName>
        <fullName evidence="2">Uncharacterized protein</fullName>
    </submittedName>
</protein>
<proteinExistence type="predicted"/>
<name>A0A7V7PSI0_9HYPH</name>
<evidence type="ECO:0000313" key="3">
    <source>
        <dbReference type="Proteomes" id="UP000432089"/>
    </source>
</evidence>
<evidence type="ECO:0000256" key="1">
    <source>
        <dbReference type="SAM" id="MobiDB-lite"/>
    </source>
</evidence>
<reference evidence="2 3" key="1">
    <citation type="submission" date="2019-09" db="EMBL/GenBank/DDBJ databases">
        <title>YIM 132180 draft genome.</title>
        <authorList>
            <person name="Zhang K."/>
        </authorList>
    </citation>
    <scope>NUCLEOTIDE SEQUENCE [LARGE SCALE GENOMIC DNA]</scope>
    <source>
        <strain evidence="2 3">YIM 132180</strain>
    </source>
</reference>